<dbReference type="EMBL" id="CP126666">
    <property type="protein sequence ID" value="WKA13099.1"/>
    <property type="molecule type" value="Genomic_DNA"/>
</dbReference>
<keyword evidence="3" id="KW-1185">Reference proteome</keyword>
<evidence type="ECO:0000313" key="3">
    <source>
        <dbReference type="Proteomes" id="UP001227230"/>
    </source>
</evidence>
<dbReference type="SUPFAM" id="SSF56672">
    <property type="entry name" value="DNA/RNA polymerases"/>
    <property type="match status" value="1"/>
</dbReference>
<dbReference type="PANTHER" id="PTHR24559:SF439">
    <property type="entry name" value="RETROTRANSPOSON, UNCLASSIFIED-LIKE PROTEIN"/>
    <property type="match status" value="1"/>
</dbReference>
<accession>A0ABY9DZZ1</accession>
<dbReference type="Gene3D" id="3.10.10.10">
    <property type="entry name" value="HIV Type 1 Reverse Transcriptase, subunit A, domain 1"/>
    <property type="match status" value="1"/>
</dbReference>
<evidence type="ECO:0000313" key="2">
    <source>
        <dbReference type="EMBL" id="WKA13099.1"/>
    </source>
</evidence>
<dbReference type="Proteomes" id="UP001227230">
    <property type="component" value="Chromosome 19"/>
</dbReference>
<dbReference type="CDD" id="cd01647">
    <property type="entry name" value="RT_LTR"/>
    <property type="match status" value="1"/>
</dbReference>
<dbReference type="InterPro" id="IPR043128">
    <property type="entry name" value="Rev_trsase/Diguanyl_cyclase"/>
</dbReference>
<reference evidence="2 3" key="1">
    <citation type="journal article" date="2023" name="Hortic Res">
        <title>The complete reference genome for grapevine (Vitis vinifera L.) genetics and breeding.</title>
        <authorList>
            <person name="Shi X."/>
            <person name="Cao S."/>
            <person name="Wang X."/>
            <person name="Huang S."/>
            <person name="Wang Y."/>
            <person name="Liu Z."/>
            <person name="Liu W."/>
            <person name="Leng X."/>
            <person name="Peng Y."/>
            <person name="Wang N."/>
            <person name="Wang Y."/>
            <person name="Ma Z."/>
            <person name="Xu X."/>
            <person name="Zhang F."/>
            <person name="Xue H."/>
            <person name="Zhong H."/>
            <person name="Wang Y."/>
            <person name="Zhang K."/>
            <person name="Velt A."/>
            <person name="Avia K."/>
            <person name="Holtgrawe D."/>
            <person name="Grimplet J."/>
            <person name="Matus J.T."/>
            <person name="Ware D."/>
            <person name="Wu X."/>
            <person name="Wang H."/>
            <person name="Liu C."/>
            <person name="Fang Y."/>
            <person name="Rustenholz C."/>
            <person name="Cheng Z."/>
            <person name="Xiao H."/>
            <person name="Zhou Y."/>
        </authorList>
    </citation>
    <scope>NUCLEOTIDE SEQUENCE [LARGE SCALE GENOMIC DNA]</scope>
    <source>
        <strain evidence="3">cv. Pinot noir / PN40024</strain>
        <tissue evidence="2">Leaf</tissue>
    </source>
</reference>
<name>A0ABY9DZZ1_VITVI</name>
<dbReference type="InterPro" id="IPR043502">
    <property type="entry name" value="DNA/RNA_pol_sf"/>
</dbReference>
<proteinExistence type="predicted"/>
<gene>
    <name evidence="2" type="ORF">VitviT2T_030432</name>
</gene>
<feature type="domain" description="Reverse transcriptase" evidence="1">
    <location>
        <begin position="146"/>
        <end position="290"/>
    </location>
</feature>
<sequence>MSKEENYSNRFDSFTSPFSMTMLVMATGTTFVEEQLVEMAHGIAKLTKMVEEKDMQIASLINKVEAQVQNMGESSQGLNHFLNVASLLDDAPHAYRTIQVERQMAESASMASLSIQQLQYMITNTIRVQYSGPLQSTLMYSKRYTKRIDNLRMPVGYQPPKFQSFAKFQSFDWKGNPKQYIAHFIETCNNAGHGTLSFMDGSLGYNQIQMVPGDEELTAFCTLKGIYCYKVMPLRLNNADATYQHAMQKIFDDMLHKNVECYVDELVVKSKKREDHLQDLRMVFDRSARYDGTGADVVFVSQQR</sequence>
<organism evidence="2 3">
    <name type="scientific">Vitis vinifera</name>
    <name type="common">Grape</name>
    <dbReference type="NCBI Taxonomy" id="29760"/>
    <lineage>
        <taxon>Eukaryota</taxon>
        <taxon>Viridiplantae</taxon>
        <taxon>Streptophyta</taxon>
        <taxon>Embryophyta</taxon>
        <taxon>Tracheophyta</taxon>
        <taxon>Spermatophyta</taxon>
        <taxon>Magnoliopsida</taxon>
        <taxon>eudicotyledons</taxon>
        <taxon>Gunneridae</taxon>
        <taxon>Pentapetalae</taxon>
        <taxon>rosids</taxon>
        <taxon>Vitales</taxon>
        <taxon>Vitaceae</taxon>
        <taxon>Viteae</taxon>
        <taxon>Vitis</taxon>
    </lineage>
</organism>
<dbReference type="PANTHER" id="PTHR24559">
    <property type="entry name" value="TRANSPOSON TY3-I GAG-POL POLYPROTEIN"/>
    <property type="match status" value="1"/>
</dbReference>
<dbReference type="InterPro" id="IPR053134">
    <property type="entry name" value="RNA-dir_DNA_polymerase"/>
</dbReference>
<protein>
    <recommendedName>
        <fullName evidence="1">Reverse transcriptase domain-containing protein</fullName>
    </recommendedName>
</protein>
<evidence type="ECO:0000259" key="1">
    <source>
        <dbReference type="Pfam" id="PF00078"/>
    </source>
</evidence>
<dbReference type="InterPro" id="IPR000477">
    <property type="entry name" value="RT_dom"/>
</dbReference>
<dbReference type="Gene3D" id="3.30.70.270">
    <property type="match status" value="1"/>
</dbReference>
<dbReference type="Pfam" id="PF00078">
    <property type="entry name" value="RVT_1"/>
    <property type="match status" value="1"/>
</dbReference>